<evidence type="ECO:0000256" key="1">
    <source>
        <dbReference type="SAM" id="Coils"/>
    </source>
</evidence>
<dbReference type="AlphaFoldDB" id="A0A9P4LPD8"/>
<feature type="compositionally biased region" description="Low complexity" evidence="2">
    <location>
        <begin position="98"/>
        <end position="115"/>
    </location>
</feature>
<dbReference type="EMBL" id="ML978168">
    <property type="protein sequence ID" value="KAF2033063.1"/>
    <property type="molecule type" value="Genomic_DNA"/>
</dbReference>
<evidence type="ECO:0000313" key="4">
    <source>
        <dbReference type="EMBL" id="KAF2033063.1"/>
    </source>
</evidence>
<feature type="region of interest" description="Disordered" evidence="2">
    <location>
        <begin position="260"/>
        <end position="339"/>
    </location>
</feature>
<dbReference type="PANTHER" id="PTHR47336:SF2">
    <property type="entry name" value="TRANSCRIPTION FACTOR HMS1-RELATED"/>
    <property type="match status" value="1"/>
</dbReference>
<proteinExistence type="predicted"/>
<dbReference type="InterPro" id="IPR011598">
    <property type="entry name" value="bHLH_dom"/>
</dbReference>
<dbReference type="Gene3D" id="4.10.280.10">
    <property type="entry name" value="Helix-loop-helix DNA-binding domain"/>
    <property type="match status" value="1"/>
</dbReference>
<feature type="region of interest" description="Disordered" evidence="2">
    <location>
        <begin position="27"/>
        <end position="48"/>
    </location>
</feature>
<dbReference type="SMART" id="SM00353">
    <property type="entry name" value="HLH"/>
    <property type="match status" value="1"/>
</dbReference>
<dbReference type="PANTHER" id="PTHR47336">
    <property type="entry name" value="TRANSCRIPTION FACTOR HMS1-RELATED"/>
    <property type="match status" value="1"/>
</dbReference>
<dbReference type="PROSITE" id="PS50888">
    <property type="entry name" value="BHLH"/>
    <property type="match status" value="1"/>
</dbReference>
<dbReference type="GO" id="GO:0046983">
    <property type="term" value="F:protein dimerization activity"/>
    <property type="evidence" value="ECO:0007669"/>
    <property type="project" value="InterPro"/>
</dbReference>
<evidence type="ECO:0000259" key="3">
    <source>
        <dbReference type="PROSITE" id="PS50888"/>
    </source>
</evidence>
<dbReference type="OrthoDB" id="2133190at2759"/>
<feature type="domain" description="BHLH" evidence="3">
    <location>
        <begin position="329"/>
        <end position="396"/>
    </location>
</feature>
<dbReference type="Proteomes" id="UP000799777">
    <property type="component" value="Unassembled WGS sequence"/>
</dbReference>
<keyword evidence="5" id="KW-1185">Reference proteome</keyword>
<feature type="compositionally biased region" description="Polar residues" evidence="2">
    <location>
        <begin position="276"/>
        <end position="299"/>
    </location>
</feature>
<dbReference type="InterPro" id="IPR036638">
    <property type="entry name" value="HLH_DNA-bd_sf"/>
</dbReference>
<dbReference type="CDD" id="cd11395">
    <property type="entry name" value="bHLHzip_SREBP_like"/>
    <property type="match status" value="1"/>
</dbReference>
<evidence type="ECO:0000313" key="5">
    <source>
        <dbReference type="Proteomes" id="UP000799777"/>
    </source>
</evidence>
<dbReference type="Pfam" id="PF00010">
    <property type="entry name" value="HLH"/>
    <property type="match status" value="1"/>
</dbReference>
<dbReference type="SUPFAM" id="SSF47459">
    <property type="entry name" value="HLH, helix-loop-helix DNA-binding domain"/>
    <property type="match status" value="1"/>
</dbReference>
<name>A0A9P4LPD8_9PLEO</name>
<feature type="region of interest" description="Disordered" evidence="2">
    <location>
        <begin position="133"/>
        <end position="203"/>
    </location>
</feature>
<protein>
    <recommendedName>
        <fullName evidence="3">BHLH domain-containing protein</fullName>
    </recommendedName>
</protein>
<accession>A0A9P4LPD8</accession>
<evidence type="ECO:0000256" key="2">
    <source>
        <dbReference type="SAM" id="MobiDB-lite"/>
    </source>
</evidence>
<feature type="compositionally biased region" description="Basic and acidic residues" evidence="2">
    <location>
        <begin position="300"/>
        <end position="326"/>
    </location>
</feature>
<sequence>MELNWDAFLNNESLDIPNDQWSDLTTLPTDTPTSEMPKSITTNTSGSTPEKVNNFDSILNGTSIDPYFDNSVFISNEYFLSDLEVLQPFGNTAGGGASTSESSPEPASAVSQSPQNPAALLAEINLLPQMTTAQRQAVQRANTQPNPAYESMFPNNLETGFVEDLTFPDGPKGISTTSTKPAPNKSQTTTKTQSKRNKNSPDILSACWTSPLCPNHDQDGPPPNPSTCGGGCAPFLFADDDALPIISDLLAEPQEVTAADGIVEIQPRPNKKRSESATSMNEPSGRQSRSNNTTASPTESRQRVKSEMSEDSPPKESPKNIEEQKSKSRRRLPHNQVERKYRESLNTQLESLKRVVPSLQQNAANCDGADIEDLPTPSKPSKAVILASATAYIKQQEKDKKQLADENQLLRARIKALQALVKCDDCSLMQYVMDLKINQAKQ</sequence>
<feature type="coiled-coil region" evidence="1">
    <location>
        <begin position="386"/>
        <end position="420"/>
    </location>
</feature>
<feature type="region of interest" description="Disordered" evidence="2">
    <location>
        <begin position="92"/>
        <end position="115"/>
    </location>
</feature>
<dbReference type="InterPro" id="IPR052099">
    <property type="entry name" value="Regulatory_TF_Diverse"/>
</dbReference>
<feature type="compositionally biased region" description="Polar residues" evidence="2">
    <location>
        <begin position="39"/>
        <end position="48"/>
    </location>
</feature>
<organism evidence="4 5">
    <name type="scientific">Setomelanomma holmii</name>
    <dbReference type="NCBI Taxonomy" id="210430"/>
    <lineage>
        <taxon>Eukaryota</taxon>
        <taxon>Fungi</taxon>
        <taxon>Dikarya</taxon>
        <taxon>Ascomycota</taxon>
        <taxon>Pezizomycotina</taxon>
        <taxon>Dothideomycetes</taxon>
        <taxon>Pleosporomycetidae</taxon>
        <taxon>Pleosporales</taxon>
        <taxon>Pleosporineae</taxon>
        <taxon>Phaeosphaeriaceae</taxon>
        <taxon>Setomelanomma</taxon>
    </lineage>
</organism>
<comment type="caution">
    <text evidence="4">The sequence shown here is derived from an EMBL/GenBank/DDBJ whole genome shotgun (WGS) entry which is preliminary data.</text>
</comment>
<gene>
    <name evidence="4" type="ORF">EK21DRAFT_109197</name>
</gene>
<reference evidence="4" key="1">
    <citation type="journal article" date="2020" name="Stud. Mycol.">
        <title>101 Dothideomycetes genomes: a test case for predicting lifestyles and emergence of pathogens.</title>
        <authorList>
            <person name="Haridas S."/>
            <person name="Albert R."/>
            <person name="Binder M."/>
            <person name="Bloem J."/>
            <person name="Labutti K."/>
            <person name="Salamov A."/>
            <person name="Andreopoulos B."/>
            <person name="Baker S."/>
            <person name="Barry K."/>
            <person name="Bills G."/>
            <person name="Bluhm B."/>
            <person name="Cannon C."/>
            <person name="Castanera R."/>
            <person name="Culley D."/>
            <person name="Daum C."/>
            <person name="Ezra D."/>
            <person name="Gonzalez J."/>
            <person name="Henrissat B."/>
            <person name="Kuo A."/>
            <person name="Liang C."/>
            <person name="Lipzen A."/>
            <person name="Lutzoni F."/>
            <person name="Magnuson J."/>
            <person name="Mondo S."/>
            <person name="Nolan M."/>
            <person name="Ohm R."/>
            <person name="Pangilinan J."/>
            <person name="Park H.-J."/>
            <person name="Ramirez L."/>
            <person name="Alfaro M."/>
            <person name="Sun H."/>
            <person name="Tritt A."/>
            <person name="Yoshinaga Y."/>
            <person name="Zwiers L.-H."/>
            <person name="Turgeon B."/>
            <person name="Goodwin S."/>
            <person name="Spatafora J."/>
            <person name="Crous P."/>
            <person name="Grigoriev I."/>
        </authorList>
    </citation>
    <scope>NUCLEOTIDE SEQUENCE</scope>
    <source>
        <strain evidence="4">CBS 110217</strain>
    </source>
</reference>
<feature type="compositionally biased region" description="Polar residues" evidence="2">
    <location>
        <begin position="133"/>
        <end position="146"/>
    </location>
</feature>
<keyword evidence="1" id="KW-0175">Coiled coil</keyword>